<dbReference type="EMBL" id="JADBDY010000001">
    <property type="protein sequence ID" value="MBE1457428.1"/>
    <property type="molecule type" value="Genomic_DNA"/>
</dbReference>
<accession>A0ABR9HEI0</accession>
<comment type="caution">
    <text evidence="1">The sequence shown here is derived from an EMBL/GenBank/DDBJ whole genome shotgun (WGS) entry which is preliminary data.</text>
</comment>
<evidence type="ECO:0000313" key="1">
    <source>
        <dbReference type="EMBL" id="MBE1457428.1"/>
    </source>
</evidence>
<proteinExistence type="predicted"/>
<organism evidence="1 2">
    <name type="scientific">Nocardiopsis terrae</name>
    <dbReference type="NCBI Taxonomy" id="372655"/>
    <lineage>
        <taxon>Bacteria</taxon>
        <taxon>Bacillati</taxon>
        <taxon>Actinomycetota</taxon>
        <taxon>Actinomycetes</taxon>
        <taxon>Streptosporangiales</taxon>
        <taxon>Nocardiopsidaceae</taxon>
        <taxon>Nocardiopsis</taxon>
    </lineage>
</organism>
<gene>
    <name evidence="1" type="ORF">H4W79_001642</name>
</gene>
<dbReference type="Proteomes" id="UP000598217">
    <property type="component" value="Unassembled WGS sequence"/>
</dbReference>
<sequence length="49" mass="5310">MECRKCNRPTHDCSGCNGGRASDFGNRLTCSKCDNTGRVCPVHGGHWKG</sequence>
<reference evidence="1 2" key="1">
    <citation type="submission" date="2020-10" db="EMBL/GenBank/DDBJ databases">
        <title>Sequencing the genomes of 1000 actinobacteria strains.</title>
        <authorList>
            <person name="Klenk H.-P."/>
        </authorList>
    </citation>
    <scope>NUCLEOTIDE SEQUENCE [LARGE SCALE GENOMIC DNA]</scope>
    <source>
        <strain evidence="1 2">DSM 45157</strain>
    </source>
</reference>
<protein>
    <submittedName>
        <fullName evidence="1">Uncharacterized protein</fullName>
    </submittedName>
</protein>
<name>A0ABR9HEI0_9ACTN</name>
<evidence type="ECO:0000313" key="2">
    <source>
        <dbReference type="Proteomes" id="UP000598217"/>
    </source>
</evidence>
<keyword evidence="2" id="KW-1185">Reference proteome</keyword>